<evidence type="ECO:0000313" key="2">
    <source>
        <dbReference type="EMBL" id="KAG9696440.1"/>
    </source>
</evidence>
<accession>A0A9P8EQB1</accession>
<dbReference type="AlphaFoldDB" id="A0A9P8EQB1"/>
<sequence length="215" mass="24719">MNASSMFLREALARKTAALKTVVHEATALDAARRSATTRARRAEKKAKKAMLLVKNVLKLLKAEKKANETKKEKSLSPEPYKSEAELEEMDQKYQAAGQKYLEQKAKLERDLREDRLSAKEHKLELENARIDMATVQLDNGWGDIEFAREPDWIERKAEYMAWQGRSERGWEEKYWRTLVFAAECIVDGSAFGVEELLSAAREFLDQWGSCWGQC</sequence>
<gene>
    <name evidence="2" type="ORF">KCU76_g3733</name>
</gene>
<comment type="caution">
    <text evidence="2">The sequence shown here is derived from an EMBL/GenBank/DDBJ whole genome shotgun (WGS) entry which is preliminary data.</text>
</comment>
<reference evidence="2" key="1">
    <citation type="journal article" date="2021" name="J Fungi (Basel)">
        <title>Virulence traits and population genomics of the black yeast Aureobasidium melanogenum.</title>
        <authorList>
            <person name="Cernosa A."/>
            <person name="Sun X."/>
            <person name="Gostincar C."/>
            <person name="Fang C."/>
            <person name="Gunde-Cimerman N."/>
            <person name="Song Z."/>
        </authorList>
    </citation>
    <scope>NUCLEOTIDE SEQUENCE</scope>
    <source>
        <strain evidence="2">EXF-9911</strain>
    </source>
</reference>
<feature type="compositionally biased region" description="Basic and acidic residues" evidence="1">
    <location>
        <begin position="67"/>
        <end position="85"/>
    </location>
</feature>
<dbReference type="EMBL" id="JAHFXF010000102">
    <property type="protein sequence ID" value="KAG9696440.1"/>
    <property type="molecule type" value="Genomic_DNA"/>
</dbReference>
<proteinExistence type="predicted"/>
<organism evidence="2 3">
    <name type="scientific">Aureobasidium melanogenum</name>
    <name type="common">Aureobasidium pullulans var. melanogenum</name>
    <dbReference type="NCBI Taxonomy" id="46634"/>
    <lineage>
        <taxon>Eukaryota</taxon>
        <taxon>Fungi</taxon>
        <taxon>Dikarya</taxon>
        <taxon>Ascomycota</taxon>
        <taxon>Pezizomycotina</taxon>
        <taxon>Dothideomycetes</taxon>
        <taxon>Dothideomycetidae</taxon>
        <taxon>Dothideales</taxon>
        <taxon>Saccotheciaceae</taxon>
        <taxon>Aureobasidium</taxon>
    </lineage>
</organism>
<feature type="region of interest" description="Disordered" evidence="1">
    <location>
        <begin position="67"/>
        <end position="89"/>
    </location>
</feature>
<evidence type="ECO:0000313" key="3">
    <source>
        <dbReference type="Proteomes" id="UP000779574"/>
    </source>
</evidence>
<dbReference type="Proteomes" id="UP000779574">
    <property type="component" value="Unassembled WGS sequence"/>
</dbReference>
<dbReference type="OrthoDB" id="10413001at2759"/>
<name>A0A9P8EQB1_AURME</name>
<evidence type="ECO:0000256" key="1">
    <source>
        <dbReference type="SAM" id="MobiDB-lite"/>
    </source>
</evidence>
<reference evidence="2" key="2">
    <citation type="submission" date="2021-08" db="EMBL/GenBank/DDBJ databases">
        <authorList>
            <person name="Gostincar C."/>
            <person name="Sun X."/>
            <person name="Song Z."/>
            <person name="Gunde-Cimerman N."/>
        </authorList>
    </citation>
    <scope>NUCLEOTIDE SEQUENCE</scope>
    <source>
        <strain evidence="2">EXF-9911</strain>
    </source>
</reference>
<feature type="non-terminal residue" evidence="2">
    <location>
        <position position="215"/>
    </location>
</feature>
<protein>
    <submittedName>
        <fullName evidence="2">Uncharacterized protein</fullName>
    </submittedName>
</protein>